<name>A0A6G8IJM9_9BURK</name>
<dbReference type="Proteomes" id="UP000503162">
    <property type="component" value="Chromosome"/>
</dbReference>
<organism evidence="2 3">
    <name type="scientific">Hydrogenophaga crocea</name>
    <dbReference type="NCBI Taxonomy" id="2716225"/>
    <lineage>
        <taxon>Bacteria</taxon>
        <taxon>Pseudomonadati</taxon>
        <taxon>Pseudomonadota</taxon>
        <taxon>Betaproteobacteria</taxon>
        <taxon>Burkholderiales</taxon>
        <taxon>Comamonadaceae</taxon>
        <taxon>Hydrogenophaga</taxon>
    </lineage>
</organism>
<dbReference type="EMBL" id="CP049989">
    <property type="protein sequence ID" value="QIM53225.1"/>
    <property type="molecule type" value="Genomic_DNA"/>
</dbReference>
<sequence>MTIELPPAYRAYVAASGLFEGIVATAKGDHDIILWGADEVASGNRELEVELYAPGFVAFAGNGGGEVFAFDKDGAVFMLPTIGMEPDAAIQVASDFLTLAKGFKREAALGE</sequence>
<dbReference type="SUPFAM" id="SSF160631">
    <property type="entry name" value="SMI1/KNR4-like"/>
    <property type="match status" value="1"/>
</dbReference>
<protein>
    <submittedName>
        <fullName evidence="2">SMI1/KNR4 family protein</fullName>
    </submittedName>
</protein>
<dbReference type="RefSeq" id="WP_166228088.1">
    <property type="nucleotide sequence ID" value="NZ_CP049989.1"/>
</dbReference>
<accession>A0A6G8IJM9</accession>
<dbReference type="InterPro" id="IPR037883">
    <property type="entry name" value="Knr4/Smi1-like_sf"/>
</dbReference>
<reference evidence="2 3" key="1">
    <citation type="submission" date="2020-03" db="EMBL/GenBank/DDBJ databases">
        <title>Hydrogenophaga sp. nov. isolated from cyanobacterial mat.</title>
        <authorList>
            <person name="Thorat V."/>
            <person name="Kirdat K."/>
            <person name="Tiwarekar B."/>
            <person name="Costa E.D."/>
            <person name="Yadav A."/>
        </authorList>
    </citation>
    <scope>NUCLEOTIDE SEQUENCE [LARGE SCALE GENOMIC DNA]</scope>
    <source>
        <strain evidence="2 3">BA0156</strain>
    </source>
</reference>
<dbReference type="AlphaFoldDB" id="A0A6G8IJM9"/>
<dbReference type="Gene3D" id="3.40.1580.10">
    <property type="entry name" value="SMI1/KNR4-like"/>
    <property type="match status" value="1"/>
</dbReference>
<dbReference type="InterPro" id="IPR018958">
    <property type="entry name" value="Knr4/Smi1-like_dom"/>
</dbReference>
<dbReference type="Pfam" id="PF09346">
    <property type="entry name" value="SMI1_KNR4"/>
    <property type="match status" value="1"/>
</dbReference>
<feature type="domain" description="Knr4/Smi1-like" evidence="1">
    <location>
        <begin position="3"/>
        <end position="97"/>
    </location>
</feature>
<gene>
    <name evidence="2" type="ORF">G9Q37_14220</name>
</gene>
<evidence type="ECO:0000313" key="2">
    <source>
        <dbReference type="EMBL" id="QIM53225.1"/>
    </source>
</evidence>
<evidence type="ECO:0000313" key="3">
    <source>
        <dbReference type="Proteomes" id="UP000503162"/>
    </source>
</evidence>
<dbReference type="KEGG" id="hcz:G9Q37_14220"/>
<evidence type="ECO:0000259" key="1">
    <source>
        <dbReference type="Pfam" id="PF09346"/>
    </source>
</evidence>
<keyword evidence="3" id="KW-1185">Reference proteome</keyword>
<proteinExistence type="predicted"/>